<organism evidence="2 3">
    <name type="scientific">Phytophthora nicotianae P1976</name>
    <dbReference type="NCBI Taxonomy" id="1317066"/>
    <lineage>
        <taxon>Eukaryota</taxon>
        <taxon>Sar</taxon>
        <taxon>Stramenopiles</taxon>
        <taxon>Oomycota</taxon>
        <taxon>Peronosporomycetes</taxon>
        <taxon>Peronosporales</taxon>
        <taxon>Peronosporaceae</taxon>
        <taxon>Phytophthora</taxon>
    </lineage>
</organism>
<dbReference type="AlphaFoldDB" id="A0A081B0P8"/>
<comment type="caution">
    <text evidence="2">The sequence shown here is derived from an EMBL/GenBank/DDBJ whole genome shotgun (WGS) entry which is preliminary data.</text>
</comment>
<dbReference type="Proteomes" id="UP000028582">
    <property type="component" value="Unassembled WGS sequence"/>
</dbReference>
<evidence type="ECO:0000256" key="1">
    <source>
        <dbReference type="SAM" id="MobiDB-lite"/>
    </source>
</evidence>
<protein>
    <submittedName>
        <fullName evidence="2">Uncharacterized protein</fullName>
    </submittedName>
</protein>
<feature type="region of interest" description="Disordered" evidence="1">
    <location>
        <begin position="1"/>
        <end position="31"/>
    </location>
</feature>
<sequence length="31" mass="3435">MSKPTTLYSKQSHGSRASAPYSRRHESDPGD</sequence>
<accession>A0A081B0P8</accession>
<name>A0A081B0P8_PHYNI</name>
<evidence type="ECO:0000313" key="2">
    <source>
        <dbReference type="EMBL" id="ETO84709.1"/>
    </source>
</evidence>
<gene>
    <name evidence="2" type="ORF">F444_01404</name>
</gene>
<dbReference type="EMBL" id="ANJA01000251">
    <property type="protein sequence ID" value="ETO84709.1"/>
    <property type="molecule type" value="Genomic_DNA"/>
</dbReference>
<feature type="compositionally biased region" description="Polar residues" evidence="1">
    <location>
        <begin position="1"/>
        <end position="15"/>
    </location>
</feature>
<proteinExistence type="predicted"/>
<reference evidence="2 3" key="1">
    <citation type="submission" date="2013-11" db="EMBL/GenBank/DDBJ databases">
        <title>The Genome Sequence of Phytophthora parasitica P1976.</title>
        <authorList>
            <consortium name="The Broad Institute Genomics Platform"/>
            <person name="Russ C."/>
            <person name="Tyler B."/>
            <person name="Panabieres F."/>
            <person name="Shan W."/>
            <person name="Tripathy S."/>
            <person name="Grunwald N."/>
            <person name="Machado M."/>
            <person name="Johnson C.S."/>
            <person name="Walker B."/>
            <person name="Young S."/>
            <person name="Zeng Q."/>
            <person name="Gargeya S."/>
            <person name="Fitzgerald M."/>
            <person name="Haas B."/>
            <person name="Abouelleil A."/>
            <person name="Allen A.W."/>
            <person name="Alvarado L."/>
            <person name="Arachchi H.M."/>
            <person name="Berlin A.M."/>
            <person name="Chapman S.B."/>
            <person name="Gainer-Dewar J."/>
            <person name="Goldberg J."/>
            <person name="Griggs A."/>
            <person name="Gujja S."/>
            <person name="Hansen M."/>
            <person name="Howarth C."/>
            <person name="Imamovic A."/>
            <person name="Ireland A."/>
            <person name="Larimer J."/>
            <person name="McCowan C."/>
            <person name="Murphy C."/>
            <person name="Pearson M."/>
            <person name="Poon T.W."/>
            <person name="Priest M."/>
            <person name="Roberts A."/>
            <person name="Saif S."/>
            <person name="Shea T."/>
            <person name="Sisk P."/>
            <person name="Sykes S."/>
            <person name="Wortman J."/>
            <person name="Nusbaum C."/>
            <person name="Birren B."/>
        </authorList>
    </citation>
    <scope>NUCLEOTIDE SEQUENCE [LARGE SCALE GENOMIC DNA]</scope>
    <source>
        <strain evidence="2 3">P1976</strain>
    </source>
</reference>
<evidence type="ECO:0000313" key="3">
    <source>
        <dbReference type="Proteomes" id="UP000028582"/>
    </source>
</evidence>